<feature type="transmembrane region" description="Helical" evidence="1">
    <location>
        <begin position="122"/>
        <end position="145"/>
    </location>
</feature>
<reference evidence="3" key="1">
    <citation type="submission" date="2017-04" db="EMBL/GenBank/DDBJ databases">
        <title>Plasmodium gonderi genome.</title>
        <authorList>
            <person name="Arisue N."/>
            <person name="Honma H."/>
            <person name="Kawai S."/>
            <person name="Tougan T."/>
            <person name="Tanabe K."/>
            <person name="Horii T."/>
        </authorList>
    </citation>
    <scope>NUCLEOTIDE SEQUENCE [LARGE SCALE GENOMIC DNA]</scope>
    <source>
        <strain evidence="3">ATCC 30045</strain>
    </source>
</reference>
<dbReference type="Proteomes" id="UP000195521">
    <property type="component" value="Unassembled WGS sequence"/>
</dbReference>
<gene>
    <name evidence="2" type="ORF">PGO_002665</name>
</gene>
<accession>A0A1Y1JPJ8</accession>
<organism evidence="2 3">
    <name type="scientific">Plasmodium gonderi</name>
    <dbReference type="NCBI Taxonomy" id="77519"/>
    <lineage>
        <taxon>Eukaryota</taxon>
        <taxon>Sar</taxon>
        <taxon>Alveolata</taxon>
        <taxon>Apicomplexa</taxon>
        <taxon>Aconoidasida</taxon>
        <taxon>Haemosporida</taxon>
        <taxon>Plasmodiidae</taxon>
        <taxon>Plasmodium</taxon>
        <taxon>Plasmodium (Plasmodium)</taxon>
    </lineage>
</organism>
<dbReference type="InterPro" id="IPR022139">
    <property type="entry name" value="Fam-L/Fam-M-like_plasmodium"/>
</dbReference>
<feature type="non-terminal residue" evidence="2">
    <location>
        <position position="1"/>
    </location>
</feature>
<proteinExistence type="predicted"/>
<dbReference type="AlphaFoldDB" id="A0A1Y1JPJ8"/>
<dbReference type="RefSeq" id="XP_028546968.1">
    <property type="nucleotide sequence ID" value="XM_028691167.1"/>
</dbReference>
<name>A0A1Y1JPJ8_PLAGO</name>
<evidence type="ECO:0000313" key="3">
    <source>
        <dbReference type="Proteomes" id="UP000195521"/>
    </source>
</evidence>
<protein>
    <submittedName>
        <fullName evidence="2">Variable surface protein</fullName>
    </submittedName>
</protein>
<dbReference type="OMA" id="KEDSSXY"/>
<evidence type="ECO:0000313" key="2">
    <source>
        <dbReference type="EMBL" id="GAW84379.1"/>
    </source>
</evidence>
<keyword evidence="1" id="KW-0812">Transmembrane</keyword>
<comment type="caution">
    <text evidence="2">The sequence shown here is derived from an EMBL/GenBank/DDBJ whole genome shotgun (WGS) entry which is preliminary data.</text>
</comment>
<feature type="transmembrane region" description="Helical" evidence="1">
    <location>
        <begin position="75"/>
        <end position="95"/>
    </location>
</feature>
<keyword evidence="1" id="KW-0472">Membrane</keyword>
<dbReference type="OrthoDB" id="10328702at2759"/>
<evidence type="ECO:0000256" key="1">
    <source>
        <dbReference type="SAM" id="Phobius"/>
    </source>
</evidence>
<keyword evidence="1" id="KW-1133">Transmembrane helix</keyword>
<keyword evidence="3" id="KW-1185">Reference proteome</keyword>
<dbReference type="Pfam" id="PF12420">
    <property type="entry name" value="DUF3671"/>
    <property type="match status" value="1"/>
</dbReference>
<dbReference type="GeneID" id="39745187"/>
<dbReference type="EMBL" id="BDQF01000285">
    <property type="protein sequence ID" value="GAW84379.1"/>
    <property type="molecule type" value="Genomic_DNA"/>
</dbReference>
<sequence length="175" mass="20581">KNEELKASTYEKITKEALNELDPYMRSYMHRYTKRKGLGKFDCLCEKKIFDIIDKIDKSGKCNKKKLKKNVHLKYGFGFFTTCLVPLFGVILPVLDKICKYGCTNSQNDSILKASGIPVLVYYIYVIFFLILSYIILIFIFYIIIKIVKYEKLKAMKGKMNFNVYCVFFREVFSK</sequence>